<evidence type="ECO:0000313" key="4">
    <source>
        <dbReference type="Proteomes" id="UP001156641"/>
    </source>
</evidence>
<evidence type="ECO:0000259" key="2">
    <source>
        <dbReference type="Pfam" id="PF13116"/>
    </source>
</evidence>
<keyword evidence="4" id="KW-1185">Reference proteome</keyword>
<name>A0ABQ6A190_9PROT</name>
<proteinExistence type="predicted"/>
<reference evidence="4" key="1">
    <citation type="journal article" date="2019" name="Int. J. Syst. Evol. Microbiol.">
        <title>The Global Catalogue of Microorganisms (GCM) 10K type strain sequencing project: providing services to taxonomists for standard genome sequencing and annotation.</title>
        <authorList>
            <consortium name="The Broad Institute Genomics Platform"/>
            <consortium name="The Broad Institute Genome Sequencing Center for Infectious Disease"/>
            <person name="Wu L."/>
            <person name="Ma J."/>
        </authorList>
    </citation>
    <scope>NUCLEOTIDE SEQUENCE [LARGE SCALE GENOMIC DNA]</scope>
    <source>
        <strain evidence="4">NBRC 112502</strain>
    </source>
</reference>
<feature type="domain" description="YhdP central" evidence="2">
    <location>
        <begin position="196"/>
        <end position="609"/>
    </location>
</feature>
<gene>
    <name evidence="3" type="ORF">GCM10010909_09000</name>
</gene>
<dbReference type="Proteomes" id="UP001156641">
    <property type="component" value="Unassembled WGS sequence"/>
</dbReference>
<evidence type="ECO:0000313" key="3">
    <source>
        <dbReference type="EMBL" id="GLR66220.1"/>
    </source>
</evidence>
<keyword evidence="1" id="KW-1133">Transmembrane helix</keyword>
<dbReference type="Pfam" id="PF13116">
    <property type="entry name" value="YhdP"/>
    <property type="match status" value="1"/>
</dbReference>
<evidence type="ECO:0000256" key="1">
    <source>
        <dbReference type="SAM" id="Phobius"/>
    </source>
</evidence>
<dbReference type="EMBL" id="BSOS01000013">
    <property type="protein sequence ID" value="GLR66220.1"/>
    <property type="molecule type" value="Genomic_DNA"/>
</dbReference>
<dbReference type="InterPro" id="IPR025263">
    <property type="entry name" value="YhdP_central"/>
</dbReference>
<accession>A0ABQ6A190</accession>
<keyword evidence="1" id="KW-0472">Membrane</keyword>
<feature type="transmembrane region" description="Helical" evidence="1">
    <location>
        <begin position="12"/>
        <end position="30"/>
    </location>
</feature>
<sequence length="889" mass="89891">MGEAVHQLGRIAMLAAILVLVSVLLLGFRLSQGPILLPELASRLATAASGHGISVEMKEAELTWAGYRQGGGVPVYLRLGDIAVRNGVGVTLVSIPSAKLELLPSALMGTAAPLLVSAAHAQFSGSSVPVSLQAAIWPGADFNFARAEVGVTLGPGRLGVGVNSLPVDSGGFSVKIAPGAADLAGGFLDLSRTGASKPRMTFSGNARLSSLWNISISATADEVQAGDMAAYWPPGLIPMTRRWVLNNITAGTARNAGFVFSLTAPPDLGGLRLANATGSFSAEDLTLRWLDGATPLIGLNGGMVFQDLNNALVTAETARLGGLVLTHGQMALSDMSVPAPTMGQVDVSLAGTVPDAIAVLNAPPLSLLSQAPPQLAKATGNVTAAVEARIPFVNDLQLENTGLRVTADLSQTAFGSGVQGLPFSQGKGVLEATVLGLTAKADLQFAGQPAQLNVKVGFSGKGGTEDVSLKSLAGPVLLRRLGLDTSSGVAGGAVPYSLHITGNATGTQNLALQADLTPAALRAAHLGWSKPAGAAGELALSATLRNGQFASLDGINASAPGLNIQGQTRDGEMAFSTINIGRTVASGVLRPPAAADAAWVASFSGPMLDLRTQDTTQAKTGAAASTATDTGPPSGALWRAQLNFEQLALAASPAPVLNGFSFSGNGQGGTLLQGSGMAGDAALSITPASPLQRHALIQAPDAGLLLRAMNAYEGLQGGALTLDADYGGGLPATGQAVLTDFRLLKAPAFTKIMQALTVYGVPAAASGPGLSFARAVVPFSLDGAVLNLQGARAYSASLGFTATGRIGLDDGSLDVDTTIIPAYEINALPGKIPLLGHLFTAEKGGGLIAARVKITGTMDDPNVGVNPLSALTPGFLRGIFGIGSETGTK</sequence>
<keyword evidence="1" id="KW-0812">Transmembrane</keyword>
<protein>
    <recommendedName>
        <fullName evidence="2">YhdP central domain-containing protein</fullName>
    </recommendedName>
</protein>
<comment type="caution">
    <text evidence="3">The sequence shown here is derived from an EMBL/GenBank/DDBJ whole genome shotgun (WGS) entry which is preliminary data.</text>
</comment>
<organism evidence="3 4">
    <name type="scientific">Acidocella aquatica</name>
    <dbReference type="NCBI Taxonomy" id="1922313"/>
    <lineage>
        <taxon>Bacteria</taxon>
        <taxon>Pseudomonadati</taxon>
        <taxon>Pseudomonadota</taxon>
        <taxon>Alphaproteobacteria</taxon>
        <taxon>Acetobacterales</taxon>
        <taxon>Acidocellaceae</taxon>
        <taxon>Acidocella</taxon>
    </lineage>
</organism>